<evidence type="ECO:0000256" key="1">
    <source>
        <dbReference type="SAM" id="MobiDB-lite"/>
    </source>
</evidence>
<evidence type="ECO:0000313" key="2">
    <source>
        <dbReference type="Proteomes" id="UP000095287"/>
    </source>
</evidence>
<evidence type="ECO:0000313" key="3">
    <source>
        <dbReference type="WBParaSite" id="L893_g30610.t1"/>
    </source>
</evidence>
<protein>
    <submittedName>
        <fullName evidence="3">Protein TSSC4</fullName>
    </submittedName>
</protein>
<organism evidence="2 3">
    <name type="scientific">Steinernema glaseri</name>
    <dbReference type="NCBI Taxonomy" id="37863"/>
    <lineage>
        <taxon>Eukaryota</taxon>
        <taxon>Metazoa</taxon>
        <taxon>Ecdysozoa</taxon>
        <taxon>Nematoda</taxon>
        <taxon>Chromadorea</taxon>
        <taxon>Rhabditida</taxon>
        <taxon>Tylenchina</taxon>
        <taxon>Panagrolaimomorpha</taxon>
        <taxon>Strongyloidoidea</taxon>
        <taxon>Steinernematidae</taxon>
        <taxon>Steinernema</taxon>
    </lineage>
</organism>
<name>A0A1I7ZX38_9BILA</name>
<proteinExistence type="predicted"/>
<dbReference type="Proteomes" id="UP000095287">
    <property type="component" value="Unplaced"/>
</dbReference>
<feature type="region of interest" description="Disordered" evidence="1">
    <location>
        <begin position="202"/>
        <end position="221"/>
    </location>
</feature>
<dbReference type="AlphaFoldDB" id="A0A1I7ZX38"/>
<accession>A0A1I7ZX38</accession>
<dbReference type="WBParaSite" id="L893_g30610.t1">
    <property type="protein sequence ID" value="L893_g30610.t1"/>
    <property type="gene ID" value="L893_g30610"/>
</dbReference>
<feature type="region of interest" description="Disordered" evidence="1">
    <location>
        <begin position="96"/>
        <end position="126"/>
    </location>
</feature>
<feature type="region of interest" description="Disordered" evidence="1">
    <location>
        <begin position="59"/>
        <end position="78"/>
    </location>
</feature>
<keyword evidence="2" id="KW-1185">Reference proteome</keyword>
<reference evidence="3" key="1">
    <citation type="submission" date="2016-11" db="UniProtKB">
        <authorList>
            <consortium name="WormBaseParasite"/>
        </authorList>
    </citation>
    <scope>IDENTIFICATION</scope>
</reference>
<sequence>MDGVMDRSFDSMSSFQFSIASTGEMPPVSGHLQKLLCACYHPEKAGSKKKEEDAYAKIVKKPSNDSGSSKHENQATEVEFDEVGYAKLNIIRTPSPEVRLMKSQYDNDDRRRSGRSSSSDESMTMIATVHPFNAANDHYRIEDVTDDDKYKDPYPEEDQDGSLVEYCKLDSPKKAPNVCEAARVVSAKYDRSSVLLMTLCTQSDPAKKQPLPGVTTSDADP</sequence>